<dbReference type="Pfam" id="PF24547">
    <property type="entry name" value="DUF7601"/>
    <property type="match status" value="4"/>
</dbReference>
<dbReference type="InterPro" id="IPR041033">
    <property type="entry name" value="SpaA_PFL_dom_1"/>
</dbReference>
<feature type="domain" description="DUF7601" evidence="4">
    <location>
        <begin position="522"/>
        <end position="578"/>
    </location>
</feature>
<reference evidence="5 6" key="1">
    <citation type="submission" date="2015-10" db="EMBL/GenBank/DDBJ databases">
        <title>Erysipelothrix larvae sp. LV19 isolated from the larval gut of the rhinoceros beetle, Trypoxylus dichotomus.</title>
        <authorList>
            <person name="Lim S."/>
            <person name="Kim B.-C."/>
        </authorList>
    </citation>
    <scope>NUCLEOTIDE SEQUENCE [LARGE SCALE GENOMIC DNA]</scope>
    <source>
        <strain evidence="5 6">LV19</strain>
    </source>
</reference>
<sequence>MRKRAYKKIKSGVIALFVMLLTISTLSAWYDDTQHKTANFGTEFNQCVVILDNSELNTSKMLEGASFELYRKNELGDERIGDIYTTNESGEVTLHLESGDYYFKGIMPPSGYDFYLDEQLEDPLKFEFSVDCSLKKYVLVQTYSVCNTCSLELLNIVKNSNGTMLSDDQRNLEFEYVITFSDGKSYPYTFTGSNQSGVIDGTGSVFLKHLESILFENLPCGLEYSIQTIPKEGYTPDITDVTGILKGHDDVTITHVIDEEKGDGSFILTKHVVNRDGSQLSLDQLLTEFEFTITFEDGMTYFASLNGSIPFELASGDTIMLKHYDTLVVQTHKDNLKYTIKETDASNQGYSSSHNEIQGTTSRDTVMEYVVTNTYLNDTPEAKTGSLIVKKDVVGTTLKDSFTFTVSFSEHIEELTVSIDGGNPVKYDEGSTLQIPANSTAVFENIPYGTTYEIHEQDLETYQELVNTVSGVVDRKDTTVTFKNRFIPEPQKTLLEIRKEVVGEGDLNKAFEFTLTIDGVTESFTLKHGQSKTIEVKPGAHYEVKEKDYQQEGYILNLFNGKGNAVEGTTTHVKAVNTFDKSIINNIIEGEVIWNVPDGYDHVIPDEIEVCVYNGDGVEIACTTTNKDQDWKFEFEVPKYDKDGNEIEYYVRTKDREHFEIEYLDNYVIKLTYRVPTSLQFDISKIIKSDGNAPDETFAFKLTGMNNAPVQDTSTVLINGEGSASFGEITFTKVGTYTYVIREIVDRTSEYEYDMDPVTVQVSVSEQRLKLVVDQVTYTKAGQIVDSITFTNTYEKRIDEEPKPVKPSKPDLPETGTEHRNTAFIGFLLVCLGGLTFALQELRRFAHLKKGSHNESNS</sequence>
<feature type="domain" description="DUF7601" evidence="4">
    <location>
        <begin position="154"/>
        <end position="256"/>
    </location>
</feature>
<feature type="domain" description="SpaA-like prealbumin fold" evidence="3">
    <location>
        <begin position="57"/>
        <end position="118"/>
    </location>
</feature>
<dbReference type="Gene3D" id="2.60.40.3050">
    <property type="match status" value="1"/>
</dbReference>
<evidence type="ECO:0000313" key="6">
    <source>
        <dbReference type="Proteomes" id="UP000063781"/>
    </source>
</evidence>
<dbReference type="InterPro" id="IPR022464">
    <property type="entry name" value="Strep_pil_isopept_link"/>
</dbReference>
<evidence type="ECO:0000256" key="1">
    <source>
        <dbReference type="SAM" id="SignalP"/>
    </source>
</evidence>
<name>A0A109UH92_9FIRM</name>
<evidence type="ECO:0000313" key="5">
    <source>
        <dbReference type="EMBL" id="AMC93932.1"/>
    </source>
</evidence>
<evidence type="ECO:0000259" key="4">
    <source>
        <dbReference type="Pfam" id="PF24547"/>
    </source>
</evidence>
<evidence type="ECO:0000259" key="3">
    <source>
        <dbReference type="Pfam" id="PF17802"/>
    </source>
</evidence>
<dbReference type="Pfam" id="PF05738">
    <property type="entry name" value="Cna_B"/>
    <property type="match status" value="1"/>
</dbReference>
<keyword evidence="1" id="KW-0732">Signal</keyword>
<feature type="domain" description="CNA-B" evidence="2">
    <location>
        <begin position="589"/>
        <end position="663"/>
    </location>
</feature>
<feature type="domain" description="DUF7601" evidence="4">
    <location>
        <begin position="385"/>
        <end position="485"/>
    </location>
</feature>
<dbReference type="Pfam" id="PF17802">
    <property type="entry name" value="SpaA"/>
    <property type="match status" value="1"/>
</dbReference>
<dbReference type="AlphaFoldDB" id="A0A109UH92"/>
<evidence type="ECO:0000259" key="2">
    <source>
        <dbReference type="Pfam" id="PF05738"/>
    </source>
</evidence>
<dbReference type="EMBL" id="CP013213">
    <property type="protein sequence ID" value="AMC93932.1"/>
    <property type="molecule type" value="Genomic_DNA"/>
</dbReference>
<keyword evidence="6" id="KW-1185">Reference proteome</keyword>
<proteinExistence type="predicted"/>
<dbReference type="InterPro" id="IPR055382">
    <property type="entry name" value="DUF7601"/>
</dbReference>
<dbReference type="NCBIfam" id="TIGR03786">
    <property type="entry name" value="strep_pil_rpt"/>
    <property type="match status" value="1"/>
</dbReference>
<accession>A0A109UH92</accession>
<dbReference type="STRING" id="1514105.AOC36_08015"/>
<dbReference type="SUPFAM" id="SSF49478">
    <property type="entry name" value="Cna protein B-type domain"/>
    <property type="match status" value="1"/>
</dbReference>
<dbReference type="InterPro" id="IPR013783">
    <property type="entry name" value="Ig-like_fold"/>
</dbReference>
<dbReference type="Proteomes" id="UP000063781">
    <property type="component" value="Chromosome"/>
</dbReference>
<dbReference type="Gene3D" id="2.60.40.10">
    <property type="entry name" value="Immunoglobulins"/>
    <property type="match status" value="1"/>
</dbReference>
<protein>
    <recommendedName>
        <fullName evidence="7">Gram-positive cocci surface proteins LPxTG domain-containing protein</fullName>
    </recommendedName>
</protein>
<dbReference type="InterPro" id="IPR038174">
    <property type="entry name" value="Strep_pil_link_sf"/>
</dbReference>
<gene>
    <name evidence="5" type="ORF">AOC36_08015</name>
</gene>
<dbReference type="OrthoDB" id="1656133at2"/>
<dbReference type="InterPro" id="IPR008454">
    <property type="entry name" value="Collagen-bd_Cna-like_B-typ_dom"/>
</dbReference>
<feature type="signal peptide" evidence="1">
    <location>
        <begin position="1"/>
        <end position="30"/>
    </location>
</feature>
<dbReference type="RefSeq" id="WP_067633174.1">
    <property type="nucleotide sequence ID" value="NZ_CP013213.1"/>
</dbReference>
<feature type="chain" id="PRO_5007140934" description="Gram-positive cocci surface proteins LPxTG domain-containing protein" evidence="1">
    <location>
        <begin position="31"/>
        <end position="858"/>
    </location>
</feature>
<feature type="domain" description="DUF7601" evidence="4">
    <location>
        <begin position="269"/>
        <end position="375"/>
    </location>
</feature>
<dbReference type="Gene3D" id="2.60.40.1140">
    <property type="entry name" value="Collagen-binding surface protein Cna, B-type domain"/>
    <property type="match status" value="4"/>
</dbReference>
<evidence type="ECO:0008006" key="7">
    <source>
        <dbReference type="Google" id="ProtNLM"/>
    </source>
</evidence>
<organism evidence="5 6">
    <name type="scientific">Erysipelothrix larvae</name>
    <dbReference type="NCBI Taxonomy" id="1514105"/>
    <lineage>
        <taxon>Bacteria</taxon>
        <taxon>Bacillati</taxon>
        <taxon>Bacillota</taxon>
        <taxon>Erysipelotrichia</taxon>
        <taxon>Erysipelotrichales</taxon>
        <taxon>Erysipelotrichaceae</taxon>
        <taxon>Erysipelothrix</taxon>
    </lineage>
</organism>
<dbReference type="KEGG" id="erl:AOC36_08015"/>